<reference evidence="8 9" key="1">
    <citation type="submission" date="2017-10" db="EMBL/GenBank/DDBJ databases">
        <title>Novel microbial diversity and functional potential in the marine mammal oral microbiome.</title>
        <authorList>
            <person name="Dudek N.K."/>
            <person name="Sun C.L."/>
            <person name="Burstein D."/>
            <person name="Kantor R.S."/>
            <person name="Aliaga Goltsman D.S."/>
            <person name="Bik E.M."/>
            <person name="Thomas B.C."/>
            <person name="Banfield J.F."/>
            <person name="Relman D.A."/>
        </authorList>
    </citation>
    <scope>NUCLEOTIDE SEQUENCE [LARGE SCALE GENOMIC DNA]</scope>
    <source>
        <strain evidence="8">DOLJORAL78_47_21</strain>
    </source>
</reference>
<feature type="domain" description="RecX third three-helical" evidence="7">
    <location>
        <begin position="105"/>
        <end position="148"/>
    </location>
</feature>
<dbReference type="GO" id="GO:0006282">
    <property type="term" value="P:regulation of DNA repair"/>
    <property type="evidence" value="ECO:0007669"/>
    <property type="project" value="UniProtKB-UniRule"/>
</dbReference>
<dbReference type="HAMAP" id="MF_01114">
    <property type="entry name" value="RecX"/>
    <property type="match status" value="1"/>
</dbReference>
<dbReference type="PANTHER" id="PTHR33602:SF1">
    <property type="entry name" value="REGULATORY PROTEIN RECX FAMILY PROTEIN"/>
    <property type="match status" value="1"/>
</dbReference>
<dbReference type="GO" id="GO:0005737">
    <property type="term" value="C:cytoplasm"/>
    <property type="evidence" value="ECO:0007669"/>
    <property type="project" value="UniProtKB-SubCell"/>
</dbReference>
<evidence type="ECO:0000259" key="6">
    <source>
        <dbReference type="Pfam" id="PF02631"/>
    </source>
</evidence>
<protein>
    <recommendedName>
        <fullName evidence="3 5">Regulatory protein RecX</fullName>
    </recommendedName>
</protein>
<dbReference type="InterPro" id="IPR053925">
    <property type="entry name" value="RecX_HTH_3rd"/>
</dbReference>
<evidence type="ECO:0000256" key="2">
    <source>
        <dbReference type="ARBA" id="ARBA00009695"/>
    </source>
</evidence>
<dbReference type="Gene3D" id="1.10.10.10">
    <property type="entry name" value="Winged helix-like DNA-binding domain superfamily/Winged helix DNA-binding domain"/>
    <property type="match status" value="3"/>
</dbReference>
<organism evidence="8 9">
    <name type="scientific">Neptuniibacter caesariensis</name>
    <dbReference type="NCBI Taxonomy" id="207954"/>
    <lineage>
        <taxon>Bacteria</taxon>
        <taxon>Pseudomonadati</taxon>
        <taxon>Pseudomonadota</taxon>
        <taxon>Gammaproteobacteria</taxon>
        <taxon>Oceanospirillales</taxon>
        <taxon>Oceanospirillaceae</taxon>
        <taxon>Neptuniibacter</taxon>
    </lineage>
</organism>
<dbReference type="InterPro" id="IPR053924">
    <property type="entry name" value="RecX_HTH_2nd"/>
</dbReference>
<dbReference type="Pfam" id="PF21981">
    <property type="entry name" value="RecX_HTH3"/>
    <property type="match status" value="1"/>
</dbReference>
<dbReference type="Pfam" id="PF02631">
    <property type="entry name" value="RecX_HTH2"/>
    <property type="match status" value="1"/>
</dbReference>
<keyword evidence="4 5" id="KW-0963">Cytoplasm</keyword>
<comment type="function">
    <text evidence="5">Modulates RecA activity.</text>
</comment>
<dbReference type="EMBL" id="PDSH01000014">
    <property type="protein sequence ID" value="PIE24959.1"/>
    <property type="molecule type" value="Genomic_DNA"/>
</dbReference>
<evidence type="ECO:0000256" key="4">
    <source>
        <dbReference type="ARBA" id="ARBA00022490"/>
    </source>
</evidence>
<dbReference type="PANTHER" id="PTHR33602">
    <property type="entry name" value="REGULATORY PROTEIN RECX FAMILY PROTEIN"/>
    <property type="match status" value="1"/>
</dbReference>
<comment type="caution">
    <text evidence="8">The sequence shown here is derived from an EMBL/GenBank/DDBJ whole genome shotgun (WGS) entry which is preliminary data.</text>
</comment>
<comment type="similarity">
    <text evidence="2 5">Belongs to the RecX family.</text>
</comment>
<evidence type="ECO:0000256" key="1">
    <source>
        <dbReference type="ARBA" id="ARBA00004496"/>
    </source>
</evidence>
<evidence type="ECO:0000313" key="8">
    <source>
        <dbReference type="EMBL" id="PIE24959.1"/>
    </source>
</evidence>
<proteinExistence type="inferred from homology"/>
<evidence type="ECO:0000256" key="3">
    <source>
        <dbReference type="ARBA" id="ARBA00018111"/>
    </source>
</evidence>
<sequence length="154" mass="18079">MAEKEYSENELLRKAIDLLSRREYSKAELALKFERLASQQTSEAVLHRLEELGYQSEQRFVESFVRMRVSQGHGLVRIRFDLSRKGITDDLLNEVLEGLNIDWYGQARELYARKYTDPLDVKDYKGKAKRMRFMAQRGYTMDEIHYAMDAESGA</sequence>
<dbReference type="InterPro" id="IPR036388">
    <property type="entry name" value="WH-like_DNA-bd_sf"/>
</dbReference>
<accession>A0A2G6JQZ4</accession>
<dbReference type="AlphaFoldDB" id="A0A2G6JQZ4"/>
<gene>
    <name evidence="5" type="primary">recX</name>
    <name evidence="8" type="ORF">CSA60_02205</name>
</gene>
<evidence type="ECO:0000313" key="9">
    <source>
        <dbReference type="Proteomes" id="UP000243469"/>
    </source>
</evidence>
<comment type="subcellular location">
    <subcellularLocation>
        <location evidence="1 5">Cytoplasm</location>
    </subcellularLocation>
</comment>
<dbReference type="InterPro" id="IPR003783">
    <property type="entry name" value="Regulatory_RecX"/>
</dbReference>
<feature type="domain" description="RecX second three-helical" evidence="6">
    <location>
        <begin position="56"/>
        <end position="96"/>
    </location>
</feature>
<evidence type="ECO:0000256" key="5">
    <source>
        <dbReference type="HAMAP-Rule" id="MF_01114"/>
    </source>
</evidence>
<dbReference type="Proteomes" id="UP000243469">
    <property type="component" value="Unassembled WGS sequence"/>
</dbReference>
<evidence type="ECO:0000259" key="7">
    <source>
        <dbReference type="Pfam" id="PF21981"/>
    </source>
</evidence>
<name>A0A2G6JQZ4_NEPCE</name>